<reference evidence="4" key="1">
    <citation type="submission" date="2025-08" db="UniProtKB">
        <authorList>
            <consortium name="RefSeq"/>
        </authorList>
    </citation>
    <scope>IDENTIFICATION</scope>
    <source>
        <tissue evidence="4">Tentacle</tissue>
    </source>
</reference>
<gene>
    <name evidence="4" type="primary">LOC116308922</name>
</gene>
<dbReference type="InParanoid" id="A0A6P8J6B3"/>
<dbReference type="AlphaFoldDB" id="A0A6P8J6B3"/>
<evidence type="ECO:0000313" key="4">
    <source>
        <dbReference type="RefSeq" id="XP_031575302.1"/>
    </source>
</evidence>
<dbReference type="SUPFAM" id="SSF68906">
    <property type="entry name" value="SAP domain"/>
    <property type="match status" value="1"/>
</dbReference>
<dbReference type="Pfam" id="PF02037">
    <property type="entry name" value="SAP"/>
    <property type="match status" value="1"/>
</dbReference>
<evidence type="ECO:0000259" key="2">
    <source>
        <dbReference type="SMART" id="SM00513"/>
    </source>
</evidence>
<dbReference type="InterPro" id="IPR003034">
    <property type="entry name" value="SAP_dom"/>
</dbReference>
<dbReference type="InterPro" id="IPR036361">
    <property type="entry name" value="SAP_dom_sf"/>
</dbReference>
<feature type="region of interest" description="Disordered" evidence="1">
    <location>
        <begin position="89"/>
        <end position="154"/>
    </location>
</feature>
<sequence>MKTWSRLPFAGRKKSRSNTLYYKDYNWKELALSRENLTKFTVKELQKYLKYHQLSIKGVKNDKVLRIMAHINLSSNDPIDKTLQYNSISQNEVEYEDSEDEDGEDDDSEDDDSEDENEIVAAIESESEEEGDADMESQDESEEIPLLLYTLDHE</sequence>
<organism evidence="3 4">
    <name type="scientific">Actinia tenebrosa</name>
    <name type="common">Australian red waratah sea anemone</name>
    <dbReference type="NCBI Taxonomy" id="6105"/>
    <lineage>
        <taxon>Eukaryota</taxon>
        <taxon>Metazoa</taxon>
        <taxon>Cnidaria</taxon>
        <taxon>Anthozoa</taxon>
        <taxon>Hexacorallia</taxon>
        <taxon>Actiniaria</taxon>
        <taxon>Actiniidae</taxon>
        <taxon>Actinia</taxon>
    </lineage>
</organism>
<dbReference type="SMART" id="SM00513">
    <property type="entry name" value="SAP"/>
    <property type="match status" value="1"/>
</dbReference>
<proteinExistence type="predicted"/>
<keyword evidence="3" id="KW-1185">Reference proteome</keyword>
<protein>
    <submittedName>
        <fullName evidence="4">Anaphase-promoting complex subunit 15-like</fullName>
    </submittedName>
</protein>
<feature type="compositionally biased region" description="Acidic residues" evidence="1">
    <location>
        <begin position="125"/>
        <end position="143"/>
    </location>
</feature>
<evidence type="ECO:0000313" key="3">
    <source>
        <dbReference type="Proteomes" id="UP000515163"/>
    </source>
</evidence>
<dbReference type="Proteomes" id="UP000515163">
    <property type="component" value="Unplaced"/>
</dbReference>
<dbReference type="Gene3D" id="1.10.720.30">
    <property type="entry name" value="SAP domain"/>
    <property type="match status" value="1"/>
</dbReference>
<dbReference type="OrthoDB" id="10584481at2759"/>
<dbReference type="RefSeq" id="XP_031575302.1">
    <property type="nucleotide sequence ID" value="XM_031719442.1"/>
</dbReference>
<dbReference type="KEGG" id="aten:116308922"/>
<feature type="compositionally biased region" description="Acidic residues" evidence="1">
    <location>
        <begin position="93"/>
        <end position="118"/>
    </location>
</feature>
<dbReference type="GeneID" id="116308922"/>
<evidence type="ECO:0000256" key="1">
    <source>
        <dbReference type="SAM" id="MobiDB-lite"/>
    </source>
</evidence>
<accession>A0A6P8J6B3</accession>
<name>A0A6P8J6B3_ACTTE</name>
<feature type="domain" description="SAP" evidence="2">
    <location>
        <begin position="37"/>
        <end position="71"/>
    </location>
</feature>